<keyword evidence="2" id="KW-1185">Reference proteome</keyword>
<dbReference type="AlphaFoldDB" id="A0ABD1M5Y4"/>
<organism evidence="1 2">
    <name type="scientific">Flemingia macrophylla</name>
    <dbReference type="NCBI Taxonomy" id="520843"/>
    <lineage>
        <taxon>Eukaryota</taxon>
        <taxon>Viridiplantae</taxon>
        <taxon>Streptophyta</taxon>
        <taxon>Embryophyta</taxon>
        <taxon>Tracheophyta</taxon>
        <taxon>Spermatophyta</taxon>
        <taxon>Magnoliopsida</taxon>
        <taxon>eudicotyledons</taxon>
        <taxon>Gunneridae</taxon>
        <taxon>Pentapetalae</taxon>
        <taxon>rosids</taxon>
        <taxon>fabids</taxon>
        <taxon>Fabales</taxon>
        <taxon>Fabaceae</taxon>
        <taxon>Papilionoideae</taxon>
        <taxon>50 kb inversion clade</taxon>
        <taxon>NPAAA clade</taxon>
        <taxon>indigoferoid/millettioid clade</taxon>
        <taxon>Phaseoleae</taxon>
        <taxon>Flemingia</taxon>
    </lineage>
</organism>
<accession>A0ABD1M5Y4</accession>
<dbReference type="EMBL" id="JBGMDY010000006">
    <property type="protein sequence ID" value="KAL2331199.1"/>
    <property type="molecule type" value="Genomic_DNA"/>
</dbReference>
<gene>
    <name evidence="1" type="ORF">Fmac_018780</name>
</gene>
<sequence length="69" mass="8192">MLVPPLLNLCSSFVHDLTKNFEAHQEKDHQYHLTLQLSIQHNQTLLLMSAKFFQQWLCHSFSHHEIAYC</sequence>
<proteinExistence type="predicted"/>
<reference evidence="1 2" key="1">
    <citation type="submission" date="2024-08" db="EMBL/GenBank/DDBJ databases">
        <title>Insights into the chromosomal genome structure of Flemingia macrophylla.</title>
        <authorList>
            <person name="Ding Y."/>
            <person name="Zhao Y."/>
            <person name="Bi W."/>
            <person name="Wu M."/>
            <person name="Zhao G."/>
            <person name="Gong Y."/>
            <person name="Li W."/>
            <person name="Zhang P."/>
        </authorList>
    </citation>
    <scope>NUCLEOTIDE SEQUENCE [LARGE SCALE GENOMIC DNA]</scope>
    <source>
        <strain evidence="1">DYQJB</strain>
        <tissue evidence="1">Leaf</tissue>
    </source>
</reference>
<name>A0ABD1M5Y4_9FABA</name>
<evidence type="ECO:0000313" key="1">
    <source>
        <dbReference type="EMBL" id="KAL2331199.1"/>
    </source>
</evidence>
<dbReference type="Proteomes" id="UP001603857">
    <property type="component" value="Unassembled WGS sequence"/>
</dbReference>
<protein>
    <submittedName>
        <fullName evidence="1">Uncharacterized protein</fullName>
    </submittedName>
</protein>
<evidence type="ECO:0000313" key="2">
    <source>
        <dbReference type="Proteomes" id="UP001603857"/>
    </source>
</evidence>
<comment type="caution">
    <text evidence="1">The sequence shown here is derived from an EMBL/GenBank/DDBJ whole genome shotgun (WGS) entry which is preliminary data.</text>
</comment>